<dbReference type="SMART" id="SM01040">
    <property type="entry name" value="Bro-N"/>
    <property type="match status" value="1"/>
</dbReference>
<comment type="caution">
    <text evidence="3">The sequence shown here is derived from an EMBL/GenBank/DDBJ whole genome shotgun (WGS) entry which is preliminary data.</text>
</comment>
<dbReference type="InterPro" id="IPR003497">
    <property type="entry name" value="BRO_N_domain"/>
</dbReference>
<keyword evidence="4" id="KW-1185">Reference proteome</keyword>
<feature type="compositionally biased region" description="Basic and acidic residues" evidence="1">
    <location>
        <begin position="291"/>
        <end position="308"/>
    </location>
</feature>
<protein>
    <recommendedName>
        <fullName evidence="2">Bro-N domain-containing protein</fullName>
    </recommendedName>
</protein>
<evidence type="ECO:0000313" key="3">
    <source>
        <dbReference type="EMBL" id="EFB91318.1"/>
    </source>
</evidence>
<reference evidence="3 4" key="1">
    <citation type="submission" date="2009-12" db="EMBL/GenBank/DDBJ databases">
        <authorList>
            <person name="Shrivastava S."/>
            <person name="Madupu R."/>
            <person name="Durkin A.S."/>
            <person name="Torralba M."/>
            <person name="Methe B."/>
            <person name="Sutton G.G."/>
            <person name="Strausberg R.L."/>
            <person name="Nelson K.E."/>
        </authorList>
    </citation>
    <scope>NUCLEOTIDE SEQUENCE [LARGE SCALE GENOMIC DNA]</scope>
    <source>
        <strain evidence="3 4">W5455</strain>
    </source>
</reference>
<feature type="domain" description="Bro-N" evidence="2">
    <location>
        <begin position="15"/>
        <end position="114"/>
    </location>
</feature>
<sequence length="315" mass="36136">MPEKENGIELFENRKIRSVWDEEREEWYFSVVDVVGALTDSANPTDYLKKMRKRDAELAAYLGTNCPQVEMLTATGKKRKTLAGNTEQILRLIQSIPSPKAEPFKLWLAQVGRERIEETIDPEQAIDRALETYLKKGYSEDWVHQRIMSIRIRNELTDEWKKRGVKKGPEYAILTDEITKSWAGMSTRQYKNLKNLKKENLRDNMTNTELVLTMLAESSTTDISREEKPRGFAESQKIARRGGHVAKVARQALEAETGKPVTTPQNAVDFRRLLTDVIEDVSSRAGSAEDDNQKVERRTRSEAKKAQKEILPPQE</sequence>
<dbReference type="Proteomes" id="UP000006462">
    <property type="component" value="Unassembled WGS sequence"/>
</dbReference>
<proteinExistence type="predicted"/>
<organism evidence="3 4">
    <name type="scientific">Pyramidobacter piscolens W5455</name>
    <dbReference type="NCBI Taxonomy" id="352165"/>
    <lineage>
        <taxon>Bacteria</taxon>
        <taxon>Thermotogati</taxon>
        <taxon>Synergistota</taxon>
        <taxon>Synergistia</taxon>
        <taxon>Synergistales</taxon>
        <taxon>Dethiosulfovibrionaceae</taxon>
        <taxon>Pyramidobacter</taxon>
    </lineage>
</organism>
<dbReference type="EMBL" id="ADFP01000046">
    <property type="protein sequence ID" value="EFB91318.1"/>
    <property type="molecule type" value="Genomic_DNA"/>
</dbReference>
<dbReference type="Pfam" id="PF02498">
    <property type="entry name" value="Bro-N"/>
    <property type="match status" value="1"/>
</dbReference>
<evidence type="ECO:0000313" key="4">
    <source>
        <dbReference type="Proteomes" id="UP000006462"/>
    </source>
</evidence>
<dbReference type="RefSeq" id="WP_009164217.1">
    <property type="nucleotide sequence ID" value="NZ_ADFP01000046.1"/>
</dbReference>
<feature type="region of interest" description="Disordered" evidence="1">
    <location>
        <begin position="281"/>
        <end position="315"/>
    </location>
</feature>
<evidence type="ECO:0000256" key="1">
    <source>
        <dbReference type="SAM" id="MobiDB-lite"/>
    </source>
</evidence>
<gene>
    <name evidence="3" type="ORF">HMPREF7215_2754</name>
</gene>
<evidence type="ECO:0000259" key="2">
    <source>
        <dbReference type="SMART" id="SM01040"/>
    </source>
</evidence>
<name>A0ABM9ZWS8_9BACT</name>
<accession>A0ABM9ZWS8</accession>